<sequence>MSVTFTAELTGEPVDMNNANAARVLGTLGYSEPYGDEGAEIFLGCILLALALDPEDAGRPAVTDSRFTDCGRPQGYTGARLRELHHLAEFARARSLRITWG</sequence>
<dbReference type="EMBL" id="BAAAYL010000004">
    <property type="protein sequence ID" value="GAA3381518.1"/>
    <property type="molecule type" value="Genomic_DNA"/>
</dbReference>
<comment type="caution">
    <text evidence="1">The sequence shown here is derived from an EMBL/GenBank/DDBJ whole genome shotgun (WGS) entry which is preliminary data.</text>
</comment>
<gene>
    <name evidence="1" type="ORF">GCM10020367_73080</name>
</gene>
<protein>
    <submittedName>
        <fullName evidence="1">Uncharacterized protein</fullName>
    </submittedName>
</protein>
<proteinExistence type="predicted"/>
<organism evidence="1 2">
    <name type="scientific">Streptomyces sannanensis</name>
    <dbReference type="NCBI Taxonomy" id="285536"/>
    <lineage>
        <taxon>Bacteria</taxon>
        <taxon>Bacillati</taxon>
        <taxon>Actinomycetota</taxon>
        <taxon>Actinomycetes</taxon>
        <taxon>Kitasatosporales</taxon>
        <taxon>Streptomycetaceae</taxon>
        <taxon>Streptomyces</taxon>
    </lineage>
</organism>
<reference evidence="2" key="1">
    <citation type="journal article" date="2019" name="Int. J. Syst. Evol. Microbiol.">
        <title>The Global Catalogue of Microorganisms (GCM) 10K type strain sequencing project: providing services to taxonomists for standard genome sequencing and annotation.</title>
        <authorList>
            <consortium name="The Broad Institute Genomics Platform"/>
            <consortium name="The Broad Institute Genome Sequencing Center for Infectious Disease"/>
            <person name="Wu L."/>
            <person name="Ma J."/>
        </authorList>
    </citation>
    <scope>NUCLEOTIDE SEQUENCE [LARGE SCALE GENOMIC DNA]</scope>
    <source>
        <strain evidence="2">JCM 9651</strain>
    </source>
</reference>
<evidence type="ECO:0000313" key="1">
    <source>
        <dbReference type="EMBL" id="GAA3381518.1"/>
    </source>
</evidence>
<keyword evidence="2" id="KW-1185">Reference proteome</keyword>
<accession>A0ABP6SPR6</accession>
<name>A0ABP6SPR6_9ACTN</name>
<dbReference type="RefSeq" id="WP_345045955.1">
    <property type="nucleotide sequence ID" value="NZ_BAAAYL010000004.1"/>
</dbReference>
<dbReference type="Proteomes" id="UP001499990">
    <property type="component" value="Unassembled WGS sequence"/>
</dbReference>
<evidence type="ECO:0000313" key="2">
    <source>
        <dbReference type="Proteomes" id="UP001499990"/>
    </source>
</evidence>